<gene>
    <name evidence="10" type="ORF">CHYS00102_LOCUS18117</name>
</gene>
<evidence type="ECO:0000256" key="6">
    <source>
        <dbReference type="ARBA" id="ARBA00023026"/>
    </source>
</evidence>
<keyword evidence="5 7" id="KW-0720">Serine protease</keyword>
<dbReference type="PANTHER" id="PTHR45980">
    <property type="match status" value="1"/>
</dbReference>
<dbReference type="Pfam" id="PF13365">
    <property type="entry name" value="Trypsin_2"/>
    <property type="match status" value="1"/>
</dbReference>
<dbReference type="Gene3D" id="2.40.10.10">
    <property type="entry name" value="Trypsin-like serine proteases"/>
    <property type="match status" value="2"/>
</dbReference>
<dbReference type="Gene3D" id="2.30.42.10">
    <property type="match status" value="1"/>
</dbReference>
<dbReference type="InterPro" id="IPR008256">
    <property type="entry name" value="Peptidase_S1B"/>
</dbReference>
<dbReference type="GO" id="GO:0004252">
    <property type="term" value="F:serine-type endopeptidase activity"/>
    <property type="evidence" value="ECO:0007669"/>
    <property type="project" value="TreeGrafter"/>
</dbReference>
<dbReference type="InterPro" id="IPR036034">
    <property type="entry name" value="PDZ_sf"/>
</dbReference>
<name>A0A7S1BL29_9STRA</name>
<dbReference type="PRINTS" id="PR00839">
    <property type="entry name" value="V8PROTEASE"/>
</dbReference>
<dbReference type="Pfam" id="PF17815">
    <property type="entry name" value="PDZ_3"/>
    <property type="match status" value="1"/>
</dbReference>
<keyword evidence="2 7" id="KW-0645">Protease</keyword>
<accession>A0A7S1BL29</accession>
<evidence type="ECO:0000259" key="9">
    <source>
        <dbReference type="Pfam" id="PF17815"/>
    </source>
</evidence>
<evidence type="ECO:0000256" key="8">
    <source>
        <dbReference type="SAM" id="MobiDB-lite"/>
    </source>
</evidence>
<evidence type="ECO:0000313" key="10">
    <source>
        <dbReference type="EMBL" id="CAD8890911.1"/>
    </source>
</evidence>
<feature type="compositionally biased region" description="Low complexity" evidence="8">
    <location>
        <begin position="25"/>
        <end position="36"/>
    </location>
</feature>
<keyword evidence="6" id="KW-0843">Virulence</keyword>
<keyword evidence="3" id="KW-0732">Signal</keyword>
<evidence type="ECO:0000256" key="2">
    <source>
        <dbReference type="ARBA" id="ARBA00022670"/>
    </source>
</evidence>
<sequence length="607" mass="64454">MEAQNWDDYPLDVVTGGGASELSEESSSVTPSPLLSGGQGSKAHKAHKSSSASTAASKTVAVKNSVQLSSVVKLFVKKVHASQTGPWKMSSVLSSTGSGFIISPNRILTNAHVIHRGQSILCRPQSGSKKYECSVEMISLPLDLAVLRVADDSFFAGKLPLCLVEGGYGNLPHLDDNVTAVGFPTGGDQISVTRGVVSRITHSSSLLRIQIDAAINSGNSGGPVFNSGGKVVGVATSVLKGASNIGYIIPAMLVHLFFEGCEGTRRCCNAAARTPENPEGFCGIASLGIEKVQSLENPTLRTHLGISEREGGVRIVDLDPLGGCRAEDGSYIIRSGDTLLSVNGVPVGEDGTVEVPGRPEERILFTILISCQLPGKPVDVTLIRNGEVIERIINPKTRKSLCPQTYGYDAADPPAYLICGGLVFMVLTRPWVKAHFKNTNQLNDPLLSFFLHAPLSEEGRQIVVLSTVLASSVNVGYHSLWGMVLHTFNGTEIFNLQHLATTIEKAVDSPLLQFRFMNGLKGLAIARGEKTDTGTVTSLGPLGSREDEVLVVLDRSKCIEADPVIRQSHLIASACSRGIKFDFTKEVAGGDKDNGNAVDSNLNSDDA</sequence>
<evidence type="ECO:0000256" key="3">
    <source>
        <dbReference type="ARBA" id="ARBA00022729"/>
    </source>
</evidence>
<comment type="similarity">
    <text evidence="1 7">Belongs to the peptidase S1B family.</text>
</comment>
<dbReference type="GO" id="GO:0006508">
    <property type="term" value="P:proteolysis"/>
    <property type="evidence" value="ECO:0007669"/>
    <property type="project" value="UniProtKB-KW"/>
</dbReference>
<evidence type="ECO:0000256" key="5">
    <source>
        <dbReference type="ARBA" id="ARBA00022825"/>
    </source>
</evidence>
<feature type="domain" description="Protease Do-like PDZ" evidence="9">
    <location>
        <begin position="412"/>
        <end position="577"/>
    </location>
</feature>
<feature type="region of interest" description="Disordered" evidence="8">
    <location>
        <begin position="17"/>
        <end position="54"/>
    </location>
</feature>
<dbReference type="AlphaFoldDB" id="A0A7S1BL29"/>
<proteinExistence type="inferred from homology"/>
<dbReference type="InterPro" id="IPR009003">
    <property type="entry name" value="Peptidase_S1_PA"/>
</dbReference>
<protein>
    <recommendedName>
        <fullName evidence="7">Serine protease</fullName>
        <ecNumber evidence="7">3.4.21.-</ecNumber>
    </recommendedName>
</protein>
<dbReference type="Gene3D" id="3.20.190.20">
    <property type="match status" value="1"/>
</dbReference>
<reference evidence="10" key="1">
    <citation type="submission" date="2021-01" db="EMBL/GenBank/DDBJ databases">
        <authorList>
            <person name="Corre E."/>
            <person name="Pelletier E."/>
            <person name="Niang G."/>
            <person name="Scheremetjew M."/>
            <person name="Finn R."/>
            <person name="Kale V."/>
            <person name="Holt S."/>
            <person name="Cochrane G."/>
            <person name="Meng A."/>
            <person name="Brown T."/>
            <person name="Cohen L."/>
        </authorList>
    </citation>
    <scope>NUCLEOTIDE SEQUENCE</scope>
    <source>
        <strain evidence="10">308</strain>
    </source>
</reference>
<evidence type="ECO:0000256" key="4">
    <source>
        <dbReference type="ARBA" id="ARBA00022801"/>
    </source>
</evidence>
<dbReference type="SUPFAM" id="SSF50494">
    <property type="entry name" value="Trypsin-like serine proteases"/>
    <property type="match status" value="1"/>
</dbReference>
<dbReference type="EMBL" id="HBFR01025256">
    <property type="protein sequence ID" value="CAD8890911.1"/>
    <property type="molecule type" value="Transcribed_RNA"/>
</dbReference>
<organism evidence="10">
    <name type="scientific">Corethron hystrix</name>
    <dbReference type="NCBI Taxonomy" id="216773"/>
    <lineage>
        <taxon>Eukaryota</taxon>
        <taxon>Sar</taxon>
        <taxon>Stramenopiles</taxon>
        <taxon>Ochrophyta</taxon>
        <taxon>Bacillariophyta</taxon>
        <taxon>Coscinodiscophyceae</taxon>
        <taxon>Corethrophycidae</taxon>
        <taxon>Corethrales</taxon>
        <taxon>Corethraceae</taxon>
        <taxon>Corethron</taxon>
    </lineage>
</organism>
<dbReference type="InterPro" id="IPR046449">
    <property type="entry name" value="DEGP_PDZ_sf"/>
</dbReference>
<dbReference type="PANTHER" id="PTHR45980:SF9">
    <property type="entry name" value="PROTEASE DO-LIKE 10, MITOCHONDRIAL-RELATED"/>
    <property type="match status" value="1"/>
</dbReference>
<dbReference type="InterPro" id="IPR043504">
    <property type="entry name" value="Peptidase_S1_PA_chymotrypsin"/>
</dbReference>
<dbReference type="EC" id="3.4.21.-" evidence="7"/>
<evidence type="ECO:0000256" key="1">
    <source>
        <dbReference type="ARBA" id="ARBA00008764"/>
    </source>
</evidence>
<evidence type="ECO:0000256" key="7">
    <source>
        <dbReference type="RuleBase" id="RU004296"/>
    </source>
</evidence>
<keyword evidence="4 7" id="KW-0378">Hydrolase</keyword>
<dbReference type="InterPro" id="IPR041517">
    <property type="entry name" value="DEGP_PDZ"/>
</dbReference>